<dbReference type="AlphaFoldDB" id="A0A0K0FCA8"/>
<name>A0A0K0FCA8_STRVS</name>
<sequence length="297" mass="34907">MDACILSYLSVFDLSVGIHSFIQTKINKDALHNFFQTIKKHLNTHVELNDGFIIEKHEELGEDSYQQKCEVKFTIILTTKWLLLECKESTILTLKLNFLKYQFSVSSTEFLGYQITEGSLEFCHDFSVEYSTVVSTFRKVSNNSKWSNVLKRALVVLNTNLMFNITLISLHEQKFAHVDILVNEDTMIAAILLSHDNREFKLARLFSHQRREAERTYSEEKLFLIALVEHSDKYDNILKTLKVTLHKNINGVVYWDDKIYIQTSLYSNLFQFLHRYHLGIPAMKRELKVYRFVVKFN</sequence>
<dbReference type="InterPro" id="IPR043502">
    <property type="entry name" value="DNA/RNA_pol_sf"/>
</dbReference>
<dbReference type="STRING" id="75913.A0A0K0FCA8"/>
<keyword evidence="1" id="KW-1185">Reference proteome</keyword>
<proteinExistence type="predicted"/>
<reference evidence="1" key="1">
    <citation type="submission" date="2014-07" db="EMBL/GenBank/DDBJ databases">
        <authorList>
            <person name="Martin A.A"/>
            <person name="De Silva N."/>
        </authorList>
    </citation>
    <scope>NUCLEOTIDE SEQUENCE</scope>
</reference>
<accession>A0A0K0FCA8</accession>
<dbReference type="WBParaSite" id="SVE_0647300.1">
    <property type="protein sequence ID" value="SVE_0647300.1"/>
    <property type="gene ID" value="SVE_0647300"/>
</dbReference>
<evidence type="ECO:0000313" key="2">
    <source>
        <dbReference type="WBParaSite" id="SVE_0647300.1"/>
    </source>
</evidence>
<dbReference type="SUPFAM" id="SSF56672">
    <property type="entry name" value="DNA/RNA polymerases"/>
    <property type="match status" value="1"/>
</dbReference>
<protein>
    <submittedName>
        <fullName evidence="2">RT_RNaseH_2 domain-containing protein</fullName>
    </submittedName>
</protein>
<dbReference type="Proteomes" id="UP000035680">
    <property type="component" value="Unassembled WGS sequence"/>
</dbReference>
<reference evidence="2" key="2">
    <citation type="submission" date="2015-08" db="UniProtKB">
        <authorList>
            <consortium name="WormBaseParasite"/>
        </authorList>
    </citation>
    <scope>IDENTIFICATION</scope>
</reference>
<organism evidence="1 2">
    <name type="scientific">Strongyloides venezuelensis</name>
    <name type="common">Threadworm</name>
    <dbReference type="NCBI Taxonomy" id="75913"/>
    <lineage>
        <taxon>Eukaryota</taxon>
        <taxon>Metazoa</taxon>
        <taxon>Ecdysozoa</taxon>
        <taxon>Nematoda</taxon>
        <taxon>Chromadorea</taxon>
        <taxon>Rhabditida</taxon>
        <taxon>Tylenchina</taxon>
        <taxon>Panagrolaimomorpha</taxon>
        <taxon>Strongyloidoidea</taxon>
        <taxon>Strongyloididae</taxon>
        <taxon>Strongyloides</taxon>
    </lineage>
</organism>
<evidence type="ECO:0000313" key="1">
    <source>
        <dbReference type="Proteomes" id="UP000035680"/>
    </source>
</evidence>